<dbReference type="SUPFAM" id="SSF141371">
    <property type="entry name" value="PilZ domain-like"/>
    <property type="match status" value="1"/>
</dbReference>
<dbReference type="Pfam" id="PF07238">
    <property type="entry name" value="PilZ"/>
    <property type="match status" value="1"/>
</dbReference>
<organism evidence="3 4">
    <name type="scientific">Methylobacterium aerolatum</name>
    <dbReference type="NCBI Taxonomy" id="418708"/>
    <lineage>
        <taxon>Bacteria</taxon>
        <taxon>Pseudomonadati</taxon>
        <taxon>Pseudomonadota</taxon>
        <taxon>Alphaproteobacteria</taxon>
        <taxon>Hyphomicrobiales</taxon>
        <taxon>Methylobacteriaceae</taxon>
        <taxon>Methylobacterium</taxon>
    </lineage>
</organism>
<proteinExistence type="predicted"/>
<reference evidence="3 4" key="1">
    <citation type="submission" date="2023-07" db="EMBL/GenBank/DDBJ databases">
        <title>Genomic Encyclopedia of Type Strains, Phase IV (KMG-IV): sequencing the most valuable type-strain genomes for metagenomic binning, comparative biology and taxonomic classification.</title>
        <authorList>
            <person name="Goeker M."/>
        </authorList>
    </citation>
    <scope>NUCLEOTIDE SEQUENCE [LARGE SCALE GENOMIC DNA]</scope>
    <source>
        <strain evidence="3 4">DSM 19013</strain>
    </source>
</reference>
<dbReference type="EMBL" id="JAUSVP010000017">
    <property type="protein sequence ID" value="MDQ0449759.1"/>
    <property type="molecule type" value="Genomic_DNA"/>
</dbReference>
<dbReference type="InterPro" id="IPR009875">
    <property type="entry name" value="PilZ_domain"/>
</dbReference>
<gene>
    <name evidence="3" type="ORF">QO012_004281</name>
</gene>
<dbReference type="Gene3D" id="2.40.10.220">
    <property type="entry name" value="predicted glycosyltransferase like domains"/>
    <property type="match status" value="1"/>
</dbReference>
<feature type="region of interest" description="Disordered" evidence="1">
    <location>
        <begin position="100"/>
        <end position="134"/>
    </location>
</feature>
<dbReference type="RefSeq" id="WP_238207441.1">
    <property type="nucleotide sequence ID" value="NZ_BPQE01000034.1"/>
</dbReference>
<evidence type="ECO:0000259" key="2">
    <source>
        <dbReference type="Pfam" id="PF07238"/>
    </source>
</evidence>
<accession>A0ABU0I7Y5</accession>
<evidence type="ECO:0000313" key="4">
    <source>
        <dbReference type="Proteomes" id="UP001231124"/>
    </source>
</evidence>
<keyword evidence="4" id="KW-1185">Reference proteome</keyword>
<feature type="domain" description="PilZ" evidence="2">
    <location>
        <begin position="21"/>
        <end position="98"/>
    </location>
</feature>
<protein>
    <recommendedName>
        <fullName evidence="2">PilZ domain-containing protein</fullName>
    </recommendedName>
</protein>
<name>A0ABU0I7Y5_9HYPH</name>
<comment type="caution">
    <text evidence="3">The sequence shown here is derived from an EMBL/GenBank/DDBJ whole genome shotgun (WGS) entry which is preliminary data.</text>
</comment>
<dbReference type="Proteomes" id="UP001231124">
    <property type="component" value="Unassembled WGS sequence"/>
</dbReference>
<evidence type="ECO:0000256" key="1">
    <source>
        <dbReference type="SAM" id="MobiDB-lite"/>
    </source>
</evidence>
<sequence>MTGDGGADEHTFVAAGHWTARREERKSTNWIAKIRLFDGQEIPTTVKDVSTSGARLTVPEEMELPERFMFRVIGRDFVCAVRMMWRRGTNVGVQIERVGKIEAKAPPPPPDTPAETGYKGHESMPRRGSRISQF</sequence>
<evidence type="ECO:0000313" key="3">
    <source>
        <dbReference type="EMBL" id="MDQ0449759.1"/>
    </source>
</evidence>